<accession>A0ABP8BRJ6</accession>
<gene>
    <name evidence="1" type="ORF">GCM10022254_01790</name>
</gene>
<dbReference type="EMBL" id="BAABAS010000001">
    <property type="protein sequence ID" value="GAA4223793.1"/>
    <property type="molecule type" value="Genomic_DNA"/>
</dbReference>
<reference evidence="2" key="1">
    <citation type="journal article" date="2019" name="Int. J. Syst. Evol. Microbiol.">
        <title>The Global Catalogue of Microorganisms (GCM) 10K type strain sequencing project: providing services to taxonomists for standard genome sequencing and annotation.</title>
        <authorList>
            <consortium name="The Broad Institute Genomics Platform"/>
            <consortium name="The Broad Institute Genome Sequencing Center for Infectious Disease"/>
            <person name="Wu L."/>
            <person name="Ma J."/>
        </authorList>
    </citation>
    <scope>NUCLEOTIDE SEQUENCE [LARGE SCALE GENOMIC DNA]</scope>
    <source>
        <strain evidence="2">JCM 17440</strain>
    </source>
</reference>
<evidence type="ECO:0000313" key="1">
    <source>
        <dbReference type="EMBL" id="GAA4223793.1"/>
    </source>
</evidence>
<dbReference type="RefSeq" id="WP_344887945.1">
    <property type="nucleotide sequence ID" value="NZ_BAABAS010000001.1"/>
</dbReference>
<comment type="caution">
    <text evidence="1">The sequence shown here is derived from an EMBL/GenBank/DDBJ whole genome shotgun (WGS) entry which is preliminary data.</text>
</comment>
<dbReference type="Proteomes" id="UP001501710">
    <property type="component" value="Unassembled WGS sequence"/>
</dbReference>
<name>A0ABP8BRJ6_9ACTN</name>
<proteinExistence type="predicted"/>
<protein>
    <submittedName>
        <fullName evidence="1">Uncharacterized protein</fullName>
    </submittedName>
</protein>
<sequence>MAANISQTAEAQRLRLWALTQALKSHGYAVEVAESDPLLAVPDALGSPVLVRCDSRPDCDGELWFTFPGGTAIAPADDDHIPDVVVAIKGQLAAQADG</sequence>
<evidence type="ECO:0000313" key="2">
    <source>
        <dbReference type="Proteomes" id="UP001501710"/>
    </source>
</evidence>
<keyword evidence="2" id="KW-1185">Reference proteome</keyword>
<organism evidence="1 2">
    <name type="scientific">Actinomadura meridiana</name>
    <dbReference type="NCBI Taxonomy" id="559626"/>
    <lineage>
        <taxon>Bacteria</taxon>
        <taxon>Bacillati</taxon>
        <taxon>Actinomycetota</taxon>
        <taxon>Actinomycetes</taxon>
        <taxon>Streptosporangiales</taxon>
        <taxon>Thermomonosporaceae</taxon>
        <taxon>Actinomadura</taxon>
    </lineage>
</organism>